<organism evidence="1 2">
    <name type="scientific">Microbotryum silenes-dioicae</name>
    <dbReference type="NCBI Taxonomy" id="796604"/>
    <lineage>
        <taxon>Eukaryota</taxon>
        <taxon>Fungi</taxon>
        <taxon>Dikarya</taxon>
        <taxon>Basidiomycota</taxon>
        <taxon>Pucciniomycotina</taxon>
        <taxon>Microbotryomycetes</taxon>
        <taxon>Microbotryales</taxon>
        <taxon>Microbotryaceae</taxon>
        <taxon>Microbotryum</taxon>
    </lineage>
</organism>
<dbReference type="Proteomes" id="UP000249464">
    <property type="component" value="Unassembled WGS sequence"/>
</dbReference>
<name>A0A2X0PD55_9BASI</name>
<accession>A0A2X0PD55</accession>
<evidence type="ECO:0000313" key="2">
    <source>
        <dbReference type="Proteomes" id="UP000249464"/>
    </source>
</evidence>
<evidence type="ECO:0000313" key="1">
    <source>
        <dbReference type="EMBL" id="SGY77594.1"/>
    </source>
</evidence>
<proteinExistence type="predicted"/>
<gene>
    <name evidence="1" type="primary">BQ5605_C005g03678</name>
    <name evidence="1" type="ORF">BQ5605_C005G03678</name>
</gene>
<reference evidence="1 2" key="1">
    <citation type="submission" date="2016-11" db="EMBL/GenBank/DDBJ databases">
        <authorList>
            <person name="Jaros S."/>
            <person name="Januszkiewicz K."/>
            <person name="Wedrychowicz H."/>
        </authorList>
    </citation>
    <scope>NUCLEOTIDE SEQUENCE [LARGE SCALE GENOMIC DNA]</scope>
</reference>
<keyword evidence="2" id="KW-1185">Reference proteome</keyword>
<sequence>MPRVQTQGMHAAFIPEIDAIVEIAPLLRVRNCTGRPVLDGKSRPEGSADDGKYRLHLHVPEWSTKLVSRYRKNNITLAEV</sequence>
<dbReference type="EMBL" id="FQNC01000047">
    <property type="protein sequence ID" value="SGY77594.1"/>
    <property type="molecule type" value="Genomic_DNA"/>
</dbReference>
<protein>
    <submittedName>
        <fullName evidence="1">BQ5605_C005g03678 protein</fullName>
    </submittedName>
</protein>
<dbReference type="AlphaFoldDB" id="A0A2X0PD55"/>